<feature type="transmembrane region" description="Helical" evidence="5">
    <location>
        <begin position="204"/>
        <end position="223"/>
    </location>
</feature>
<evidence type="ECO:0000256" key="4">
    <source>
        <dbReference type="ARBA" id="ARBA00023136"/>
    </source>
</evidence>
<feature type="transmembrane region" description="Helical" evidence="5">
    <location>
        <begin position="156"/>
        <end position="174"/>
    </location>
</feature>
<feature type="transmembrane region" description="Helical" evidence="5">
    <location>
        <begin position="93"/>
        <end position="110"/>
    </location>
</feature>
<feature type="transmembrane region" description="Helical" evidence="5">
    <location>
        <begin position="230"/>
        <end position="249"/>
    </location>
</feature>
<reference evidence="7 8" key="1">
    <citation type="submission" date="2016-09" db="EMBL/GenBank/DDBJ databases">
        <title>Rhizobium oryziradicis sp. nov., isolated from the root of rice.</title>
        <authorList>
            <person name="Zhao J."/>
            <person name="Zhang X."/>
        </authorList>
    </citation>
    <scope>NUCLEOTIDE SEQUENCE [LARGE SCALE GENOMIC DNA]</scope>
    <source>
        <strain evidence="7 8">14971</strain>
    </source>
</reference>
<feature type="transmembrane region" description="Helical" evidence="5">
    <location>
        <begin position="179"/>
        <end position="198"/>
    </location>
</feature>
<gene>
    <name evidence="7" type="ORF">BJF91_24240</name>
</gene>
<proteinExistence type="predicted"/>
<dbReference type="Proteomes" id="UP000185598">
    <property type="component" value="Unassembled WGS sequence"/>
</dbReference>
<accession>A0A1Q9ABS3</accession>
<dbReference type="AlphaFoldDB" id="A0A1Q9ABS3"/>
<feature type="transmembrane region" description="Helical" evidence="5">
    <location>
        <begin position="15"/>
        <end position="32"/>
    </location>
</feature>
<feature type="transmembrane region" description="Helical" evidence="5">
    <location>
        <begin position="117"/>
        <end position="136"/>
    </location>
</feature>
<dbReference type="InterPro" id="IPR051533">
    <property type="entry name" value="WaaL-like"/>
</dbReference>
<dbReference type="GO" id="GO:0016020">
    <property type="term" value="C:membrane"/>
    <property type="evidence" value="ECO:0007669"/>
    <property type="project" value="UniProtKB-SubCell"/>
</dbReference>
<feature type="transmembrane region" description="Helical" evidence="5">
    <location>
        <begin position="382"/>
        <end position="400"/>
    </location>
</feature>
<dbReference type="STRING" id="887144.BJF91_24240"/>
<evidence type="ECO:0000259" key="6">
    <source>
        <dbReference type="Pfam" id="PF04932"/>
    </source>
</evidence>
<name>A0A1Q9ABS3_9HYPH</name>
<sequence>MRIAKSSLIDPDHNGLYAVMAVALSYFVFAYSALFGQISILAYYGVWLSLIAVNYRRVLGNYGVYLPIFAFSILTILSIFWSAAPPVTMRASLQYFSHIVCALVAMRVVGLRSFLRGSMIGICVVLIYSLLFGNYFLDPLDGSFSFVGAFSSKNQLGFYASLGLYFAFASVVIVKERGLAMPASAGLAVLSAYCLFASQSATSVITVMAVIGASMVLRAVILLSPRHRIALVVAGVVLGGLGTAAFVYAGGVDLVLGAFGKDSTLTGRTYLWQQGIAAAQINPIFGVGYQAYWVQGFSEAERLWDEFYIPTRAGFHFHNTFIETTVETGIVGLLLLVGMLVTALIGNLSRLLVNVRDPEAGVLFGVAMLLVERAFVEIDIIFAYQIGSFLLYFMLGKLALRRLVAAPRQSVVRYYGDGAPGARSL</sequence>
<keyword evidence="8" id="KW-1185">Reference proteome</keyword>
<comment type="subcellular location">
    <subcellularLocation>
        <location evidence="1">Membrane</location>
        <topology evidence="1">Multi-pass membrane protein</topology>
    </subcellularLocation>
</comment>
<dbReference type="OrthoDB" id="4391260at2"/>
<comment type="caution">
    <text evidence="7">The sequence shown here is derived from an EMBL/GenBank/DDBJ whole genome shotgun (WGS) entry which is preliminary data.</text>
</comment>
<feature type="transmembrane region" description="Helical" evidence="5">
    <location>
        <begin position="62"/>
        <end position="81"/>
    </location>
</feature>
<dbReference type="RefSeq" id="WP_075612614.1">
    <property type="nucleotide sequence ID" value="NZ_JACIED010000010.1"/>
</dbReference>
<evidence type="ECO:0000256" key="5">
    <source>
        <dbReference type="SAM" id="Phobius"/>
    </source>
</evidence>
<keyword evidence="4 5" id="KW-0472">Membrane</keyword>
<dbReference type="InterPro" id="IPR007016">
    <property type="entry name" value="O-antigen_ligase-rel_domated"/>
</dbReference>
<feature type="transmembrane region" description="Helical" evidence="5">
    <location>
        <begin position="38"/>
        <end position="55"/>
    </location>
</feature>
<dbReference type="PANTHER" id="PTHR37422">
    <property type="entry name" value="TEICHURONIC ACID BIOSYNTHESIS PROTEIN TUAE"/>
    <property type="match status" value="1"/>
</dbReference>
<evidence type="ECO:0000313" key="8">
    <source>
        <dbReference type="Proteomes" id="UP000185598"/>
    </source>
</evidence>
<evidence type="ECO:0000256" key="2">
    <source>
        <dbReference type="ARBA" id="ARBA00022692"/>
    </source>
</evidence>
<evidence type="ECO:0000313" key="7">
    <source>
        <dbReference type="EMBL" id="OLP52301.1"/>
    </source>
</evidence>
<keyword evidence="3 5" id="KW-1133">Transmembrane helix</keyword>
<dbReference type="EMBL" id="MKIN01000015">
    <property type="protein sequence ID" value="OLP52301.1"/>
    <property type="molecule type" value="Genomic_DNA"/>
</dbReference>
<protein>
    <submittedName>
        <fullName evidence="7">Exopolysaccharide biosynthesis protein</fullName>
    </submittedName>
</protein>
<feature type="domain" description="O-antigen ligase-related" evidence="6">
    <location>
        <begin position="187"/>
        <end position="337"/>
    </location>
</feature>
<dbReference type="Pfam" id="PF04932">
    <property type="entry name" value="Wzy_C"/>
    <property type="match status" value="1"/>
</dbReference>
<evidence type="ECO:0000256" key="3">
    <source>
        <dbReference type="ARBA" id="ARBA00022989"/>
    </source>
</evidence>
<keyword evidence="2 5" id="KW-0812">Transmembrane</keyword>
<dbReference type="PANTHER" id="PTHR37422:SF17">
    <property type="entry name" value="O-ANTIGEN LIGASE"/>
    <property type="match status" value="1"/>
</dbReference>
<evidence type="ECO:0000256" key="1">
    <source>
        <dbReference type="ARBA" id="ARBA00004141"/>
    </source>
</evidence>
<feature type="transmembrane region" description="Helical" evidence="5">
    <location>
        <begin position="329"/>
        <end position="348"/>
    </location>
</feature>
<organism evidence="7 8">
    <name type="scientific">Allorhizobium taibaishanense</name>
    <dbReference type="NCBI Taxonomy" id="887144"/>
    <lineage>
        <taxon>Bacteria</taxon>
        <taxon>Pseudomonadati</taxon>
        <taxon>Pseudomonadota</taxon>
        <taxon>Alphaproteobacteria</taxon>
        <taxon>Hyphomicrobiales</taxon>
        <taxon>Rhizobiaceae</taxon>
        <taxon>Rhizobium/Agrobacterium group</taxon>
        <taxon>Allorhizobium</taxon>
    </lineage>
</organism>